<accession>V8C7F8</accession>
<dbReference type="InterPro" id="IPR011606">
    <property type="entry name" value="Brnchd-chn_aa_trnsp_permease"/>
</dbReference>
<feature type="transmembrane region" description="Helical" evidence="9">
    <location>
        <begin position="139"/>
        <end position="166"/>
    </location>
</feature>
<name>V8C7F8_9HELI</name>
<evidence type="ECO:0000256" key="8">
    <source>
        <dbReference type="SAM" id="MobiDB-lite"/>
    </source>
</evidence>
<comment type="similarity">
    <text evidence="2">Belongs to the AzlC family.</text>
</comment>
<dbReference type="PATRIC" id="fig|1357400.3.peg.1567"/>
<dbReference type="GO" id="GO:1903785">
    <property type="term" value="P:L-valine transmembrane transport"/>
    <property type="evidence" value="ECO:0007669"/>
    <property type="project" value="TreeGrafter"/>
</dbReference>
<keyword evidence="3" id="KW-0813">Transport</keyword>
<evidence type="ECO:0000256" key="4">
    <source>
        <dbReference type="ARBA" id="ARBA00022475"/>
    </source>
</evidence>
<dbReference type="Proteomes" id="UP000018731">
    <property type="component" value="Unassembled WGS sequence"/>
</dbReference>
<feature type="region of interest" description="Disordered" evidence="8">
    <location>
        <begin position="221"/>
        <end position="244"/>
    </location>
</feature>
<gene>
    <name evidence="10" type="ORF">HMPREF2086_01155</name>
</gene>
<feature type="transmembrane region" description="Helical" evidence="9">
    <location>
        <begin position="283"/>
        <end position="301"/>
    </location>
</feature>
<dbReference type="PANTHER" id="PTHR34979">
    <property type="entry name" value="INNER MEMBRANE PROTEIN YGAZ"/>
    <property type="match status" value="1"/>
</dbReference>
<comment type="caution">
    <text evidence="10">The sequence shown here is derived from an EMBL/GenBank/DDBJ whole genome shotgun (WGS) entry which is preliminary data.</text>
</comment>
<comment type="subcellular location">
    <subcellularLocation>
        <location evidence="1">Cell membrane</location>
        <topology evidence="1">Multi-pass membrane protein</topology>
    </subcellularLocation>
</comment>
<feature type="region of interest" description="Disordered" evidence="8">
    <location>
        <begin position="1"/>
        <end position="32"/>
    </location>
</feature>
<feature type="transmembrane region" description="Helical" evidence="9">
    <location>
        <begin position="313"/>
        <end position="346"/>
    </location>
</feature>
<dbReference type="PANTHER" id="PTHR34979:SF1">
    <property type="entry name" value="INNER MEMBRANE PROTEIN YGAZ"/>
    <property type="match status" value="1"/>
</dbReference>
<dbReference type="AlphaFoldDB" id="V8C7F8"/>
<reference evidence="10 11" key="1">
    <citation type="journal article" date="2014" name="Genome Announc.">
        <title>Draft genome sequences of six enterohepatic helicobacter species isolated from humans and one from rhesus macaques.</title>
        <authorList>
            <person name="Shen Z."/>
            <person name="Sheh A."/>
            <person name="Young S.K."/>
            <person name="Abouelliel A."/>
            <person name="Ward D.V."/>
            <person name="Earl A.M."/>
            <person name="Fox J.G."/>
        </authorList>
    </citation>
    <scope>NUCLEOTIDE SEQUENCE [LARGE SCALE GENOMIC DNA]</scope>
    <source>
        <strain evidence="10 11">MIT 99-5501</strain>
    </source>
</reference>
<keyword evidence="4" id="KW-1003">Cell membrane</keyword>
<feature type="compositionally biased region" description="Basic residues" evidence="8">
    <location>
        <begin position="9"/>
        <end position="20"/>
    </location>
</feature>
<organism evidence="10 11">
    <name type="scientific">Helicobacter macacae MIT 99-5501</name>
    <dbReference type="NCBI Taxonomy" id="1357400"/>
    <lineage>
        <taxon>Bacteria</taxon>
        <taxon>Pseudomonadati</taxon>
        <taxon>Campylobacterota</taxon>
        <taxon>Epsilonproteobacteria</taxon>
        <taxon>Campylobacterales</taxon>
        <taxon>Helicobacteraceae</taxon>
        <taxon>Helicobacter</taxon>
    </lineage>
</organism>
<feature type="transmembrane region" description="Helical" evidence="9">
    <location>
        <begin position="110"/>
        <end position="132"/>
    </location>
</feature>
<proteinExistence type="inferred from homology"/>
<evidence type="ECO:0000256" key="9">
    <source>
        <dbReference type="SAM" id="Phobius"/>
    </source>
</evidence>
<dbReference type="GO" id="GO:0005886">
    <property type="term" value="C:plasma membrane"/>
    <property type="evidence" value="ECO:0007669"/>
    <property type="project" value="UniProtKB-SubCell"/>
</dbReference>
<protein>
    <submittedName>
        <fullName evidence="10">Azaleucine resistance protein AzlC</fullName>
    </submittedName>
</protein>
<evidence type="ECO:0000256" key="3">
    <source>
        <dbReference type="ARBA" id="ARBA00022448"/>
    </source>
</evidence>
<evidence type="ECO:0000256" key="7">
    <source>
        <dbReference type="ARBA" id="ARBA00023136"/>
    </source>
</evidence>
<dbReference type="STRING" id="1357400.HMPREF2086_01155"/>
<dbReference type="RefSeq" id="WP_023927878.1">
    <property type="nucleotide sequence ID" value="NZ_KI669454.1"/>
</dbReference>
<sequence>MDNEVKNTKDRHKKSFKKSLPKFPKSSTQSSVQPLKNISNILNRAFENVRDMCGRQNLQHAKNTKNTTPTKDNPTQNIFYSVFSRFDTRFFADLTNSLHSHPAFLAFKEAFPHTLPIFVGYILMGATFGILLQKAGFNWVWALGMGVIIYAGAMQFACVALLANGASLLESFLLALMINSRQIFYALSALSLFRGVEKKKKWYLIFSLTDETFALLNLKKPRPSSQSANPNTLKTSPKSQANTKASPKIDSGYFMFFIALLNQTYWVIGCVSGALLSQHLTSFNAQGMAFVMNAIFIVLFIEQWRVVRDKSPALIGIFVSLICLWIFGKDIFLLPSLVLICALLFWLEKDKSLKSNKFFK</sequence>
<keyword evidence="11" id="KW-1185">Reference proteome</keyword>
<feature type="transmembrane region" description="Helical" evidence="9">
    <location>
        <begin position="253"/>
        <end position="277"/>
    </location>
</feature>
<dbReference type="EMBL" id="AZJI01000005">
    <property type="protein sequence ID" value="ETD23353.1"/>
    <property type="molecule type" value="Genomic_DNA"/>
</dbReference>
<evidence type="ECO:0000256" key="1">
    <source>
        <dbReference type="ARBA" id="ARBA00004651"/>
    </source>
</evidence>
<keyword evidence="7 9" id="KW-0472">Membrane</keyword>
<evidence type="ECO:0000313" key="11">
    <source>
        <dbReference type="Proteomes" id="UP000018731"/>
    </source>
</evidence>
<feature type="transmembrane region" description="Helical" evidence="9">
    <location>
        <begin position="172"/>
        <end position="193"/>
    </location>
</feature>
<evidence type="ECO:0000256" key="6">
    <source>
        <dbReference type="ARBA" id="ARBA00022989"/>
    </source>
</evidence>
<dbReference type="eggNOG" id="COG1296">
    <property type="taxonomic scope" value="Bacteria"/>
</dbReference>
<keyword evidence="5 9" id="KW-0812">Transmembrane</keyword>
<feature type="compositionally biased region" description="Polar residues" evidence="8">
    <location>
        <begin position="223"/>
        <end position="244"/>
    </location>
</feature>
<dbReference type="Pfam" id="PF03591">
    <property type="entry name" value="AzlC"/>
    <property type="match status" value="1"/>
</dbReference>
<evidence type="ECO:0000256" key="2">
    <source>
        <dbReference type="ARBA" id="ARBA00010735"/>
    </source>
</evidence>
<evidence type="ECO:0000313" key="10">
    <source>
        <dbReference type="EMBL" id="ETD23353.1"/>
    </source>
</evidence>
<keyword evidence="6 9" id="KW-1133">Transmembrane helix</keyword>
<dbReference type="HOGENOM" id="CLU_065777_4_0_7"/>
<evidence type="ECO:0000256" key="5">
    <source>
        <dbReference type="ARBA" id="ARBA00022692"/>
    </source>
</evidence>